<evidence type="ECO:0000256" key="1">
    <source>
        <dbReference type="SAM" id="SignalP"/>
    </source>
</evidence>
<keyword evidence="1" id="KW-0732">Signal</keyword>
<keyword evidence="3" id="KW-1185">Reference proteome</keyword>
<evidence type="ECO:0000313" key="3">
    <source>
        <dbReference type="Proteomes" id="UP001445076"/>
    </source>
</evidence>
<proteinExistence type="predicted"/>
<name>A0AAW0YKD9_CHEQU</name>
<organism evidence="2 3">
    <name type="scientific">Cherax quadricarinatus</name>
    <name type="common">Australian red claw crayfish</name>
    <dbReference type="NCBI Taxonomy" id="27406"/>
    <lineage>
        <taxon>Eukaryota</taxon>
        <taxon>Metazoa</taxon>
        <taxon>Ecdysozoa</taxon>
        <taxon>Arthropoda</taxon>
        <taxon>Crustacea</taxon>
        <taxon>Multicrustacea</taxon>
        <taxon>Malacostraca</taxon>
        <taxon>Eumalacostraca</taxon>
        <taxon>Eucarida</taxon>
        <taxon>Decapoda</taxon>
        <taxon>Pleocyemata</taxon>
        <taxon>Astacidea</taxon>
        <taxon>Parastacoidea</taxon>
        <taxon>Parastacidae</taxon>
        <taxon>Cherax</taxon>
    </lineage>
</organism>
<dbReference type="AlphaFoldDB" id="A0AAW0YKD9"/>
<protein>
    <submittedName>
        <fullName evidence="2">Uncharacterized protein</fullName>
    </submittedName>
</protein>
<sequence>MWSCSSSYISYLMVAPLAAIWSTLPPPVVSPSPIIQGVPASVAHMFSHTHVTPSSNTKLLLPTIDNLTITPKTKTKEERLKILNQNSISVLQNRILVNKNVSDVVTVAKNETGAKNKTNTSNLTTSTGSHNDIHKYHNDIYGVNTDASYSDTTSDTTEDYYSWNDTITDMGTENSTDVFKVHSKIYKFQMIKVGVLCTVMSIIILS</sequence>
<accession>A0AAW0YKD9</accession>
<feature type="signal peptide" evidence="1">
    <location>
        <begin position="1"/>
        <end position="31"/>
    </location>
</feature>
<evidence type="ECO:0000313" key="2">
    <source>
        <dbReference type="EMBL" id="KAK8750644.1"/>
    </source>
</evidence>
<dbReference type="Proteomes" id="UP001445076">
    <property type="component" value="Unassembled WGS sequence"/>
</dbReference>
<feature type="chain" id="PRO_5043463493" evidence="1">
    <location>
        <begin position="32"/>
        <end position="206"/>
    </location>
</feature>
<reference evidence="2 3" key="1">
    <citation type="journal article" date="2024" name="BMC Genomics">
        <title>Genome assembly of redclaw crayfish (Cherax quadricarinatus) provides insights into its immune adaptation and hypoxia tolerance.</title>
        <authorList>
            <person name="Liu Z."/>
            <person name="Zheng J."/>
            <person name="Li H."/>
            <person name="Fang K."/>
            <person name="Wang S."/>
            <person name="He J."/>
            <person name="Zhou D."/>
            <person name="Weng S."/>
            <person name="Chi M."/>
            <person name="Gu Z."/>
            <person name="He J."/>
            <person name="Li F."/>
            <person name="Wang M."/>
        </authorList>
    </citation>
    <scope>NUCLEOTIDE SEQUENCE [LARGE SCALE GENOMIC DNA]</scope>
    <source>
        <strain evidence="2">ZL_2023a</strain>
    </source>
</reference>
<dbReference type="EMBL" id="JARKIK010000007">
    <property type="protein sequence ID" value="KAK8750644.1"/>
    <property type="molecule type" value="Genomic_DNA"/>
</dbReference>
<feature type="non-terminal residue" evidence="2">
    <location>
        <position position="206"/>
    </location>
</feature>
<comment type="caution">
    <text evidence="2">The sequence shown here is derived from an EMBL/GenBank/DDBJ whole genome shotgun (WGS) entry which is preliminary data.</text>
</comment>
<gene>
    <name evidence="2" type="ORF">OTU49_014937</name>
</gene>